<accession>A0A097SS72</accession>
<dbReference type="Gene3D" id="1.10.274.100">
    <property type="entry name" value="RNA polymerase Rpb1, domain 3"/>
    <property type="match status" value="1"/>
</dbReference>
<dbReference type="STRING" id="1318617.MGM1_0470"/>
<dbReference type="InterPro" id="IPR044893">
    <property type="entry name" value="RNA_pol_Rpb1_clamp_domain"/>
</dbReference>
<dbReference type="InterPro" id="IPR007080">
    <property type="entry name" value="RNA_pol_Rpb1_1"/>
</dbReference>
<feature type="binding site" evidence="10">
    <location>
        <position position="966"/>
    </location>
    <ligand>
        <name>Zn(2+)</name>
        <dbReference type="ChEBI" id="CHEBI:29105"/>
        <label>2</label>
    </ligand>
</feature>
<evidence type="ECO:0000256" key="8">
    <source>
        <dbReference type="ARBA" id="ARBA00023163"/>
    </source>
</evidence>
<protein>
    <recommendedName>
        <fullName evidence="10">DNA-directed RNA polymerase subunit beta'</fullName>
        <shortName evidence="10">RNAP subunit beta'</shortName>
        <ecNumber evidence="10">2.7.7.6</ecNumber>
    </recommendedName>
    <alternativeName>
        <fullName evidence="10">RNA polymerase subunit beta'</fullName>
    </alternativeName>
    <alternativeName>
        <fullName evidence="10">Transcriptase subunit beta'</fullName>
    </alternativeName>
</protein>
<comment type="catalytic activity">
    <reaction evidence="9 10 11">
        <text>RNA(n) + a ribonucleoside 5'-triphosphate = RNA(n+1) + diphosphate</text>
        <dbReference type="Rhea" id="RHEA:21248"/>
        <dbReference type="Rhea" id="RHEA-COMP:14527"/>
        <dbReference type="Rhea" id="RHEA-COMP:17342"/>
        <dbReference type="ChEBI" id="CHEBI:33019"/>
        <dbReference type="ChEBI" id="CHEBI:61557"/>
        <dbReference type="ChEBI" id="CHEBI:140395"/>
        <dbReference type="EC" id="2.7.7.6"/>
    </reaction>
</comment>
<dbReference type="CDD" id="cd02655">
    <property type="entry name" value="RNAP_beta'_C"/>
    <property type="match status" value="1"/>
</dbReference>
<reference evidence="13 14" key="1">
    <citation type="journal article" date="2014" name="PLoS ONE">
        <title>An emerging Mycoplasma associated with trichomoniasis, vaginal infection and disease.</title>
        <authorList>
            <consortium name="Vaginal Microbiome Consortium"/>
            <person name="Fettweis J.M."/>
            <person name="Serrano M.G."/>
            <person name="Huang B."/>
            <person name="Brooks J.P."/>
            <person name="Glascock A.L."/>
            <person name="Sheth N.U."/>
            <person name="Strauss J.F.III."/>
            <person name="Jefferson K.K."/>
            <person name="Buck G.A."/>
        </authorList>
    </citation>
    <scope>NUCLEOTIDE SEQUENCE [LARGE SCALE GENOMIC DNA]</scope>
    <source>
        <strain evidence="13 14">VCU_M1</strain>
    </source>
</reference>
<keyword evidence="8 10" id="KW-0804">Transcription</keyword>
<dbReference type="PANTHER" id="PTHR19376">
    <property type="entry name" value="DNA-DIRECTED RNA POLYMERASE"/>
    <property type="match status" value="1"/>
</dbReference>
<dbReference type="HOGENOM" id="CLU_000524_3_1_14"/>
<feature type="binding site" evidence="10">
    <location>
        <position position="76"/>
    </location>
    <ligand>
        <name>Zn(2+)</name>
        <dbReference type="ChEBI" id="CHEBI:29105"/>
        <label>1</label>
    </ligand>
</feature>
<dbReference type="InterPro" id="IPR007081">
    <property type="entry name" value="RNA_pol_Rpb1_5"/>
</dbReference>
<organism evidence="13 14">
    <name type="scientific">Candidatus Malacoplasma girerdii</name>
    <dbReference type="NCBI Taxonomy" id="1318617"/>
    <lineage>
        <taxon>Bacteria</taxon>
        <taxon>Bacillati</taxon>
        <taxon>Mycoplasmatota</taxon>
        <taxon>Mycoplasmoidales</taxon>
        <taxon>Mycoplasmoidaceae</taxon>
        <taxon>Malacoplasma</taxon>
    </lineage>
</organism>
<dbReference type="GO" id="GO:0003899">
    <property type="term" value="F:DNA-directed RNA polymerase activity"/>
    <property type="evidence" value="ECO:0007669"/>
    <property type="project" value="UniProtKB-UniRule"/>
</dbReference>
<dbReference type="InterPro" id="IPR012754">
    <property type="entry name" value="DNA-dir_RpoC_beta_prime_bact"/>
</dbReference>
<evidence type="ECO:0000256" key="4">
    <source>
        <dbReference type="ARBA" id="ARBA00022679"/>
    </source>
</evidence>
<dbReference type="eggNOG" id="COG0086">
    <property type="taxonomic scope" value="Bacteria"/>
</dbReference>
<dbReference type="Pfam" id="PF04983">
    <property type="entry name" value="RNA_pol_Rpb1_3"/>
    <property type="match status" value="1"/>
</dbReference>
<dbReference type="PANTHER" id="PTHR19376:SF54">
    <property type="entry name" value="DNA-DIRECTED RNA POLYMERASE SUBUNIT BETA"/>
    <property type="match status" value="1"/>
</dbReference>
<evidence type="ECO:0000256" key="5">
    <source>
        <dbReference type="ARBA" id="ARBA00022695"/>
    </source>
</evidence>
<comment type="cofactor">
    <cofactor evidence="10">
        <name>Mg(2+)</name>
        <dbReference type="ChEBI" id="CHEBI:18420"/>
    </cofactor>
    <text evidence="10">Binds 1 Mg(2+) ion per subunit.</text>
</comment>
<dbReference type="Gene3D" id="1.10.150.390">
    <property type="match status" value="1"/>
</dbReference>
<dbReference type="NCBIfam" id="TIGR02386">
    <property type="entry name" value="rpoC_TIGR"/>
    <property type="match status" value="1"/>
</dbReference>
<evidence type="ECO:0000313" key="14">
    <source>
        <dbReference type="Proteomes" id="UP000030066"/>
    </source>
</evidence>
<dbReference type="Gene3D" id="1.10.1790.20">
    <property type="match status" value="1"/>
</dbReference>
<dbReference type="Pfam" id="PF00623">
    <property type="entry name" value="RNA_pol_Rpb1_2"/>
    <property type="match status" value="1"/>
</dbReference>
<dbReference type="CDD" id="cd01609">
    <property type="entry name" value="RNAP_beta'_N"/>
    <property type="match status" value="1"/>
</dbReference>
<feature type="binding site" evidence="10">
    <location>
        <position position="515"/>
    </location>
    <ligand>
        <name>Mg(2+)</name>
        <dbReference type="ChEBI" id="CHEBI:18420"/>
    </ligand>
</feature>
<comment type="similarity">
    <text evidence="2 10 11">Belongs to the RNA polymerase beta' chain family.</text>
</comment>
<dbReference type="AlphaFoldDB" id="A0A097SS72"/>
<keyword evidence="7 10" id="KW-0460">Magnesium</keyword>
<feature type="binding site" evidence="10">
    <location>
        <position position="61"/>
    </location>
    <ligand>
        <name>Zn(2+)</name>
        <dbReference type="ChEBI" id="CHEBI:29105"/>
        <label>1</label>
    </ligand>
</feature>
<dbReference type="SUPFAM" id="SSF64484">
    <property type="entry name" value="beta and beta-prime subunits of DNA dependent RNA-polymerase"/>
    <property type="match status" value="1"/>
</dbReference>
<name>A0A097SS72_9BACT</name>
<dbReference type="GO" id="GO:0000428">
    <property type="term" value="C:DNA-directed RNA polymerase complex"/>
    <property type="evidence" value="ECO:0007669"/>
    <property type="project" value="UniProtKB-KW"/>
</dbReference>
<dbReference type="Gene3D" id="2.40.50.100">
    <property type="match status" value="1"/>
</dbReference>
<dbReference type="Gene3D" id="1.10.40.90">
    <property type="match status" value="1"/>
</dbReference>
<keyword evidence="5 10" id="KW-0548">Nucleotidyltransferase</keyword>
<dbReference type="GO" id="GO:0006351">
    <property type="term" value="P:DNA-templated transcription"/>
    <property type="evidence" value="ECO:0007669"/>
    <property type="project" value="UniProtKB-UniRule"/>
</dbReference>
<evidence type="ECO:0000256" key="1">
    <source>
        <dbReference type="ARBA" id="ARBA00004026"/>
    </source>
</evidence>
<dbReference type="Gene3D" id="1.10.132.30">
    <property type="match status" value="1"/>
</dbReference>
<evidence type="ECO:0000256" key="9">
    <source>
        <dbReference type="ARBA" id="ARBA00048552"/>
    </source>
</evidence>
<feature type="binding site" evidence="10">
    <location>
        <position position="513"/>
    </location>
    <ligand>
        <name>Mg(2+)</name>
        <dbReference type="ChEBI" id="CHEBI:18420"/>
    </ligand>
</feature>
<keyword evidence="4 10" id="KW-0808">Transferase</keyword>
<dbReference type="EMBL" id="CP007711">
    <property type="protein sequence ID" value="AIV03434.1"/>
    <property type="molecule type" value="Genomic_DNA"/>
</dbReference>
<dbReference type="Pfam" id="PF04997">
    <property type="entry name" value="RNA_pol_Rpb1_1"/>
    <property type="match status" value="1"/>
</dbReference>
<proteinExistence type="inferred from homology"/>
<comment type="subunit">
    <text evidence="10">The RNAP catalytic core consists of 2 alpha, 1 beta, 1 beta' and 1 omega subunit. When a sigma factor is associated with the core the holoenzyme is formed, which can initiate transcription.</text>
</comment>
<comment type="function">
    <text evidence="1 10 11">DNA-dependent RNA polymerase catalyzes the transcription of DNA into RNA using the four ribonucleoside triphosphates as substrates.</text>
</comment>
<evidence type="ECO:0000256" key="10">
    <source>
        <dbReference type="HAMAP-Rule" id="MF_01322"/>
    </source>
</evidence>
<evidence type="ECO:0000256" key="7">
    <source>
        <dbReference type="ARBA" id="ARBA00022842"/>
    </source>
</evidence>
<sequence length="1263" mass="142259">MAIKINNINALRISLASPDRIREWSHGEVVRSETINYKTLKPEKGGLFDEVIFGPIKDYECACGKYKKVKYRGKICEKCGVEITESITRRERMGHIELATPIAHSWMVKELPNPSKISLLLNVSYKEVEQVVYFVNYIILSANGNKNFRDKEVIDLNNAKTSKNSRGKIRAVLSEIMKTLKKDSIDMSRAQNYFARLKDSSLPFSIEEVFNFITKYTGIRFGIGAEAIYNLLKEIDLNKELKRIETKLHKIEPHQVEFRKLTRRLEAIKWFLESKNKPEWMILTVIPVTPPDTRQIVQLDGGKFTTSDINNFYRKIIIRNERLKHLMSLNAPTIILNNEKRMLQESVDALIDNASRSKPIMSKDRRPLKSLTDHLKGKQGLFRQNLLGKRVDYSGRSVIVVGPDLNLDQAGIPAEMILKLFKPFIVRELMRKVDEFGNEIKPIAANVKIAEQMILKEDDEIWPVVEKVIKTRPVLLNRAPTLHRLGIQAFEPKLVDGKAIRLHALACTAFNADFDGDQMAVHLPITDAAVCEARNELLASNHILGPKDGKPIITPTQDMVIGLYHLSREDKGLNGEGTIFATVAQAIKFYEIGAIKLHALIGIPTQALASKELGKDGILITTVGKMILNEAFPSEFTYINNPSCQIADQEIIERNVDLREYIKNTYKLNKPIAKKTISNIIMMLYQRYNTSQIAKTMDKVKNLGFKFSTKSGVTMSVFDLPKYDKKHEYFTVADQKVAKFTQQYKKGLLTDDERYVKVIDLWSQVKDQVTGDVEKIMNDPANADNSVIIMMNSGARGNVSQFTQLLGMRGLMNRSYNYEQKTKSIVIRDTIEVPIKDSFIDGLTIHEYYNSSYGARKGMADTAMKTSKSGYMTRKLVDASQDVIVTEEDCGTTRGVEVSVIIDTNENNVIESLAERISNRYSMEDIFVPDSKELIVAKNEIITPEMAKRIEGLGIKKVMIRSVLHCKAKNGVCQHCFGHDLTTNKPIEIGSAIGVIAAQSIGEPGTQLNLRTFHTGGASGSEGGNIAQGFERLKQLFDMIPPKPFELAIISEVNGVIKAINVSDNGYLIEVANSELDEVVRYTAPFNAIFRKKVNDHVNMGDKITEGSVDINKLMRICGIKAARDYILKEVQKVYRLQGIEISDKYIEIIIRQMTNRMKVLNPGDSDYFIGQTISINEYIRANKQLLLDGKNPITASNLIYGLDEIPSHSESFLSAASFQDTKKVLTDAAIRSQTDFMNGLKENVMLGRLIPAGTGIKRRGNL</sequence>
<keyword evidence="10" id="KW-0862">Zinc</keyword>
<comment type="cofactor">
    <cofactor evidence="10">
        <name>Zn(2+)</name>
        <dbReference type="ChEBI" id="CHEBI:29105"/>
    </cofactor>
    <text evidence="10">Binds 2 Zn(2+) ions per subunit.</text>
</comment>
<dbReference type="GO" id="GO:0003677">
    <property type="term" value="F:DNA binding"/>
    <property type="evidence" value="ECO:0007669"/>
    <property type="project" value="UniProtKB-UniRule"/>
</dbReference>
<dbReference type="InterPro" id="IPR038120">
    <property type="entry name" value="Rpb1_funnel_sf"/>
</dbReference>
<dbReference type="KEGG" id="mgj:MGM1_0470"/>
<dbReference type="InterPro" id="IPR042102">
    <property type="entry name" value="RNA_pol_Rpb1_3_sf"/>
</dbReference>
<feature type="binding site" evidence="10">
    <location>
        <position position="973"/>
    </location>
    <ligand>
        <name>Zn(2+)</name>
        <dbReference type="ChEBI" id="CHEBI:29105"/>
        <label>2</label>
    </ligand>
</feature>
<dbReference type="HAMAP" id="MF_01322">
    <property type="entry name" value="RNApol_bact_RpoC"/>
    <property type="match status" value="1"/>
</dbReference>
<keyword evidence="3 10" id="KW-0240">DNA-directed RNA polymerase</keyword>
<dbReference type="Pfam" id="PF05000">
    <property type="entry name" value="RNA_pol_Rpb1_4"/>
    <property type="match status" value="1"/>
</dbReference>
<keyword evidence="6 10" id="KW-0479">Metal-binding</keyword>
<keyword evidence="14" id="KW-1185">Reference proteome</keyword>
<evidence type="ECO:0000256" key="11">
    <source>
        <dbReference type="RuleBase" id="RU004279"/>
    </source>
</evidence>
<dbReference type="GO" id="GO:0008270">
    <property type="term" value="F:zinc ion binding"/>
    <property type="evidence" value="ECO:0007669"/>
    <property type="project" value="UniProtKB-UniRule"/>
</dbReference>
<dbReference type="GO" id="GO:0000287">
    <property type="term" value="F:magnesium ion binding"/>
    <property type="evidence" value="ECO:0007669"/>
    <property type="project" value="UniProtKB-UniRule"/>
</dbReference>
<dbReference type="InterPro" id="IPR007066">
    <property type="entry name" value="RNA_pol_Rpb1_3"/>
</dbReference>
<feature type="binding site" evidence="10">
    <location>
        <position position="976"/>
    </location>
    <ligand>
        <name>Zn(2+)</name>
        <dbReference type="ChEBI" id="CHEBI:29105"/>
        <label>2</label>
    </ligand>
</feature>
<feature type="binding site" evidence="10">
    <location>
        <position position="517"/>
    </location>
    <ligand>
        <name>Mg(2+)</name>
        <dbReference type="ChEBI" id="CHEBI:18420"/>
    </ligand>
</feature>
<evidence type="ECO:0000256" key="3">
    <source>
        <dbReference type="ARBA" id="ARBA00022478"/>
    </source>
</evidence>
<feature type="binding site" evidence="10">
    <location>
        <position position="79"/>
    </location>
    <ligand>
        <name>Zn(2+)</name>
        <dbReference type="ChEBI" id="CHEBI:29105"/>
        <label>1</label>
    </ligand>
</feature>
<dbReference type="InterPro" id="IPR007083">
    <property type="entry name" value="RNA_pol_Rpb1_4"/>
</dbReference>
<evidence type="ECO:0000256" key="6">
    <source>
        <dbReference type="ARBA" id="ARBA00022723"/>
    </source>
</evidence>
<dbReference type="Proteomes" id="UP000030066">
    <property type="component" value="Chromosome"/>
</dbReference>
<dbReference type="InterPro" id="IPR000722">
    <property type="entry name" value="RNA_pol_asu"/>
</dbReference>
<evidence type="ECO:0000259" key="12">
    <source>
        <dbReference type="SMART" id="SM00663"/>
    </source>
</evidence>
<evidence type="ECO:0000313" key="13">
    <source>
        <dbReference type="EMBL" id="AIV03434.1"/>
    </source>
</evidence>
<dbReference type="Gene3D" id="4.10.860.120">
    <property type="entry name" value="RNA polymerase II, clamp domain"/>
    <property type="match status" value="1"/>
</dbReference>
<dbReference type="InterPro" id="IPR045867">
    <property type="entry name" value="DNA-dir_RpoC_beta_prime"/>
</dbReference>
<feature type="binding site" evidence="10">
    <location>
        <position position="890"/>
    </location>
    <ligand>
        <name>Zn(2+)</name>
        <dbReference type="ChEBI" id="CHEBI:29105"/>
        <label>2</label>
    </ligand>
</feature>
<gene>
    <name evidence="10 13" type="primary">rpoC</name>
    <name evidence="13" type="ORF">MGM1_0470</name>
</gene>
<feature type="binding site" evidence="10">
    <location>
        <position position="63"/>
    </location>
    <ligand>
        <name>Zn(2+)</name>
        <dbReference type="ChEBI" id="CHEBI:29105"/>
        <label>1</label>
    </ligand>
</feature>
<dbReference type="SMART" id="SM00663">
    <property type="entry name" value="RPOLA_N"/>
    <property type="match status" value="1"/>
</dbReference>
<dbReference type="Gene3D" id="2.40.40.20">
    <property type="match status" value="1"/>
</dbReference>
<evidence type="ECO:0000256" key="2">
    <source>
        <dbReference type="ARBA" id="ARBA00006460"/>
    </source>
</evidence>
<dbReference type="EC" id="2.7.7.6" evidence="10"/>
<feature type="domain" description="RNA polymerase N-terminal" evidence="12">
    <location>
        <begin position="279"/>
        <end position="567"/>
    </location>
</feature>
<dbReference type="InterPro" id="IPR006592">
    <property type="entry name" value="RNA_pol_N"/>
</dbReference>
<dbReference type="Pfam" id="PF04998">
    <property type="entry name" value="RNA_pol_Rpb1_5"/>
    <property type="match status" value="1"/>
</dbReference>